<dbReference type="Proteomes" id="UP000222768">
    <property type="component" value="Unassembled WGS sequence"/>
</dbReference>
<reference evidence="3" key="2">
    <citation type="submission" date="2017-09" db="EMBL/GenBank/DDBJ databases">
        <title>FDA dAtabase for Regulatory Grade micrObial Sequences (FDA-ARGOS): Supporting development and validation of Infectious Disease Dx tests.</title>
        <authorList>
            <person name="Minogue T."/>
            <person name="Wolcott M."/>
            <person name="Wasieloski L."/>
            <person name="Aguilar W."/>
            <person name="Moore D."/>
            <person name="Tallon L."/>
            <person name="Sadzewicz L."/>
            <person name="Ott S."/>
            <person name="Zhao X."/>
            <person name="Nagaraj S."/>
            <person name="Vavikolanu K."/>
            <person name="Aluvathingal J."/>
            <person name="Nadendla S."/>
            <person name="Sichtig H."/>
        </authorList>
    </citation>
    <scope>NUCLEOTIDE SEQUENCE [LARGE SCALE GENOMIC DNA]</scope>
    <source>
        <strain evidence="3">FDAARGOS_404</strain>
    </source>
</reference>
<evidence type="ECO:0000313" key="3">
    <source>
        <dbReference type="Proteomes" id="UP000222768"/>
    </source>
</evidence>
<evidence type="ECO:0008006" key="5">
    <source>
        <dbReference type="Google" id="ProtNLM"/>
    </source>
</evidence>
<dbReference type="Gene3D" id="2.160.20.80">
    <property type="entry name" value="E3 ubiquitin-protein ligase SopA"/>
    <property type="match status" value="1"/>
</dbReference>
<evidence type="ECO:0000313" key="1">
    <source>
        <dbReference type="EMBL" id="PHH06357.1"/>
    </source>
</evidence>
<gene>
    <name evidence="1" type="ORF">CRX53_21625</name>
    <name evidence="2" type="ORF">NCTC13032_07033</name>
</gene>
<proteinExistence type="predicted"/>
<organism evidence="2 4">
    <name type="scientific">Leclercia adecarboxylata</name>
    <dbReference type="NCBI Taxonomy" id="83655"/>
    <lineage>
        <taxon>Bacteria</taxon>
        <taxon>Pseudomonadati</taxon>
        <taxon>Pseudomonadota</taxon>
        <taxon>Gammaproteobacteria</taxon>
        <taxon>Enterobacterales</taxon>
        <taxon>Enterobacteriaceae</taxon>
        <taxon>Leclercia</taxon>
    </lineage>
</organism>
<dbReference type="EMBL" id="LR590464">
    <property type="protein sequence ID" value="VTP82254.1"/>
    <property type="molecule type" value="Genomic_DNA"/>
</dbReference>
<evidence type="ECO:0000313" key="4">
    <source>
        <dbReference type="Proteomes" id="UP000310719"/>
    </source>
</evidence>
<dbReference type="EMBL" id="PDLK01000002">
    <property type="protein sequence ID" value="PHH06357.1"/>
    <property type="molecule type" value="Genomic_DNA"/>
</dbReference>
<evidence type="ECO:0000313" key="2">
    <source>
        <dbReference type="EMBL" id="VTP82254.1"/>
    </source>
</evidence>
<reference evidence="2 4" key="3">
    <citation type="submission" date="2019-05" db="EMBL/GenBank/DDBJ databases">
        <authorList>
            <consortium name="Pathogen Informatics"/>
        </authorList>
    </citation>
    <scope>NUCLEOTIDE SEQUENCE [LARGE SCALE GENOMIC DNA]</scope>
    <source>
        <strain evidence="2 4">NCTC13032</strain>
    </source>
</reference>
<accession>A0A4U9IV87</accession>
<dbReference type="SUPFAM" id="SSF141571">
    <property type="entry name" value="Pentapeptide repeat-like"/>
    <property type="match status" value="1"/>
</dbReference>
<dbReference type="Proteomes" id="UP000310719">
    <property type="component" value="Chromosome"/>
</dbReference>
<sequence>MNLNAKRQGVTPFSFAKPADDKSTITELQGLLESRHFTRLDICEGENKAIIFRCNLKLSVFRNIQFSSLLINRCYIDGLVFDNCDMRNVFFSNSVVTQPIRLRRCQVAGMRLLDMPRRMFIFEACTGVGQIVFA</sequence>
<dbReference type="RefSeq" id="WP_032615036.1">
    <property type="nucleotide sequence ID" value="NZ_CBCXZU010000027.1"/>
</dbReference>
<reference evidence="1" key="1">
    <citation type="submission" date="2017-09" db="EMBL/GenBank/DDBJ databases">
        <title>FDA dAtabase for Regulatory Grade micrObial Sequences (FDA-ARGOS): Supporting development and validation of Infectious Disease Dx tests.</title>
        <authorList>
            <person name="Minogue T."/>
            <person name="Wolcott M."/>
            <person name="Wasieloski L."/>
            <person name="Aguilar W."/>
            <person name="Moore D."/>
            <person name="Tallon L.J."/>
            <person name="Sadzewicz L."/>
            <person name="Ott S."/>
            <person name="Zhao X."/>
            <person name="Nagaraj S."/>
            <person name="Vavikolanu K."/>
            <person name="Aluvathingal J."/>
            <person name="Nadendla S."/>
            <person name="Sichtig H."/>
        </authorList>
    </citation>
    <scope>NUCLEOTIDE SEQUENCE</scope>
    <source>
        <strain evidence="1">FDAARGOS_404</strain>
    </source>
</reference>
<dbReference type="AlphaFoldDB" id="A0A4U9IV87"/>
<name>A0A4U9IV87_9ENTR</name>
<protein>
    <recommendedName>
        <fullName evidence="5">Pentapeptide repeat-containing protein</fullName>
    </recommendedName>
</protein>